<evidence type="ECO:0000256" key="1">
    <source>
        <dbReference type="SAM" id="MobiDB-lite"/>
    </source>
</evidence>
<dbReference type="Proteomes" id="UP000203229">
    <property type="component" value="Chromosome"/>
</dbReference>
<name>A0A222ENU4_9MOLU</name>
<evidence type="ECO:0000313" key="2">
    <source>
        <dbReference type="EMBL" id="ASP28176.1"/>
    </source>
</evidence>
<dbReference type="KEGG" id="scou:SCORR_v1c04020"/>
<dbReference type="OrthoDB" id="390338at2"/>
<dbReference type="EMBL" id="CP022535">
    <property type="protein sequence ID" value="ASP28176.1"/>
    <property type="molecule type" value="Genomic_DNA"/>
</dbReference>
<dbReference type="AlphaFoldDB" id="A0A222ENU4"/>
<keyword evidence="3" id="KW-1185">Reference proteome</keyword>
<reference evidence="2 3" key="1">
    <citation type="submission" date="2017-07" db="EMBL/GenBank/DDBJ databases">
        <title>Complete genome sequence of Spiroplasma corruscae EC-1 (DSM 19793).</title>
        <authorList>
            <person name="Tsai Y.-M."/>
            <person name="Lo W.-S."/>
            <person name="Kuo C.-H."/>
        </authorList>
    </citation>
    <scope>NUCLEOTIDE SEQUENCE [LARGE SCALE GENOMIC DNA]</scope>
    <source>
        <strain evidence="2 3">EC-1</strain>
    </source>
</reference>
<sequence length="211" mass="23702">MGYDDNQYFSSNVEFSDNVGTKNDTKLKAVVRPKILAENFNKTELIKQARVTMSSKAGKANVNEMPAGMRISLANKDRIEKIIHNKEQNSADEIRKRLNIEGKPLNKKRAEELKVERLAFFQKNINKSKSGSLNKISDLSKPPAIKAKTNTVSFRDKKIDDINKAEIKTVKKEVKATKSAPTTKKVSVKAEKNVPQKNKKTPSKNTSTTKK</sequence>
<gene>
    <name evidence="2" type="ORF">SCORR_v1c04020</name>
</gene>
<proteinExistence type="predicted"/>
<dbReference type="RefSeq" id="WP_094048675.1">
    <property type="nucleotide sequence ID" value="NZ_CP022535.1"/>
</dbReference>
<protein>
    <submittedName>
        <fullName evidence="2">Uncharacterized protein</fullName>
    </submittedName>
</protein>
<feature type="region of interest" description="Disordered" evidence="1">
    <location>
        <begin position="172"/>
        <end position="211"/>
    </location>
</feature>
<organism evidence="2 3">
    <name type="scientific">Spiroplasma corruscae</name>
    <dbReference type="NCBI Taxonomy" id="216934"/>
    <lineage>
        <taxon>Bacteria</taxon>
        <taxon>Bacillati</taxon>
        <taxon>Mycoplasmatota</taxon>
        <taxon>Mollicutes</taxon>
        <taxon>Entomoplasmatales</taxon>
        <taxon>Spiroplasmataceae</taxon>
        <taxon>Spiroplasma</taxon>
    </lineage>
</organism>
<evidence type="ECO:0000313" key="3">
    <source>
        <dbReference type="Proteomes" id="UP000203229"/>
    </source>
</evidence>
<accession>A0A222ENU4</accession>